<dbReference type="InterPro" id="IPR050707">
    <property type="entry name" value="HTH_MetabolicPath_Reg"/>
</dbReference>
<dbReference type="Pfam" id="PF09339">
    <property type="entry name" value="HTH_IclR"/>
    <property type="match status" value="1"/>
</dbReference>
<dbReference type="InterPro" id="IPR036388">
    <property type="entry name" value="WH-like_DNA-bd_sf"/>
</dbReference>
<accession>A0AAE3T9X7</accession>
<evidence type="ECO:0000256" key="1">
    <source>
        <dbReference type="ARBA" id="ARBA00023015"/>
    </source>
</evidence>
<dbReference type="PANTHER" id="PTHR30136">
    <property type="entry name" value="HELIX-TURN-HELIX TRANSCRIPTIONAL REGULATOR, ICLR FAMILY"/>
    <property type="match status" value="1"/>
</dbReference>
<keyword evidence="3" id="KW-0804">Transcription</keyword>
<evidence type="ECO:0000259" key="4">
    <source>
        <dbReference type="PROSITE" id="PS51077"/>
    </source>
</evidence>
<evidence type="ECO:0000313" key="7">
    <source>
        <dbReference type="Proteomes" id="UP001220964"/>
    </source>
</evidence>
<feature type="domain" description="IclR-ED" evidence="5">
    <location>
        <begin position="64"/>
        <end position="247"/>
    </location>
</feature>
<dbReference type="SMART" id="SM00346">
    <property type="entry name" value="HTH_ICLR"/>
    <property type="match status" value="1"/>
</dbReference>
<dbReference type="Gene3D" id="3.30.450.40">
    <property type="match status" value="1"/>
</dbReference>
<dbReference type="AlphaFoldDB" id="A0AAE3T9X7"/>
<evidence type="ECO:0000313" key="6">
    <source>
        <dbReference type="EMBL" id="MDF0602707.1"/>
    </source>
</evidence>
<dbReference type="InterPro" id="IPR029016">
    <property type="entry name" value="GAF-like_dom_sf"/>
</dbReference>
<keyword evidence="7" id="KW-1185">Reference proteome</keyword>
<evidence type="ECO:0000256" key="2">
    <source>
        <dbReference type="ARBA" id="ARBA00023125"/>
    </source>
</evidence>
<keyword evidence="2" id="KW-0238">DNA-binding</keyword>
<dbReference type="EMBL" id="JARGYC010000058">
    <property type="protein sequence ID" value="MDF0602707.1"/>
    <property type="molecule type" value="Genomic_DNA"/>
</dbReference>
<reference evidence="6" key="1">
    <citation type="submission" date="2023-03" db="EMBL/GenBank/DDBJ databases">
        <title>Multiphase analysis and comparison of six strains from genera Psychromarinibacter, Lutimaribacter, and Maritimibacter, including a novel species: Psychromarinibacter sediminicola sp. nov.</title>
        <authorList>
            <person name="Wang Y.-H."/>
            <person name="Ye M.-Q."/>
            <person name="Du Z.-J."/>
        </authorList>
    </citation>
    <scope>NUCLEOTIDE SEQUENCE</scope>
    <source>
        <strain evidence="6">C21-152</strain>
    </source>
</reference>
<protein>
    <submittedName>
        <fullName evidence="6">IclR family transcriptional regulator</fullName>
    </submittedName>
</protein>
<dbReference type="SUPFAM" id="SSF46785">
    <property type="entry name" value="Winged helix' DNA-binding domain"/>
    <property type="match status" value="1"/>
</dbReference>
<dbReference type="GO" id="GO:0045892">
    <property type="term" value="P:negative regulation of DNA-templated transcription"/>
    <property type="evidence" value="ECO:0007669"/>
    <property type="project" value="TreeGrafter"/>
</dbReference>
<dbReference type="PANTHER" id="PTHR30136:SF24">
    <property type="entry name" value="HTH-TYPE TRANSCRIPTIONAL REPRESSOR ALLR"/>
    <property type="match status" value="1"/>
</dbReference>
<evidence type="ECO:0000256" key="3">
    <source>
        <dbReference type="ARBA" id="ARBA00023163"/>
    </source>
</evidence>
<dbReference type="PROSITE" id="PS51077">
    <property type="entry name" value="HTH_ICLR"/>
    <property type="match status" value="1"/>
</dbReference>
<dbReference type="InterPro" id="IPR005471">
    <property type="entry name" value="Tscrpt_reg_IclR_N"/>
</dbReference>
<proteinExistence type="predicted"/>
<dbReference type="GO" id="GO:0003700">
    <property type="term" value="F:DNA-binding transcription factor activity"/>
    <property type="evidence" value="ECO:0007669"/>
    <property type="project" value="TreeGrafter"/>
</dbReference>
<dbReference type="GO" id="GO:0003677">
    <property type="term" value="F:DNA binding"/>
    <property type="evidence" value="ECO:0007669"/>
    <property type="project" value="UniProtKB-KW"/>
</dbReference>
<dbReference type="Gene3D" id="1.10.10.10">
    <property type="entry name" value="Winged helix-like DNA-binding domain superfamily/Winged helix DNA-binding domain"/>
    <property type="match status" value="1"/>
</dbReference>
<dbReference type="SUPFAM" id="SSF55781">
    <property type="entry name" value="GAF domain-like"/>
    <property type="match status" value="1"/>
</dbReference>
<dbReference type="RefSeq" id="WP_275568830.1">
    <property type="nucleotide sequence ID" value="NZ_JARGYC010000058.1"/>
</dbReference>
<dbReference type="PROSITE" id="PS51078">
    <property type="entry name" value="ICLR_ED"/>
    <property type="match status" value="1"/>
</dbReference>
<organism evidence="6 7">
    <name type="scientific">Psychromarinibacter sediminicola</name>
    <dbReference type="NCBI Taxonomy" id="3033385"/>
    <lineage>
        <taxon>Bacteria</taxon>
        <taxon>Pseudomonadati</taxon>
        <taxon>Pseudomonadota</taxon>
        <taxon>Alphaproteobacteria</taxon>
        <taxon>Rhodobacterales</taxon>
        <taxon>Paracoccaceae</taxon>
        <taxon>Psychromarinibacter</taxon>
    </lineage>
</organism>
<name>A0AAE3T9X7_9RHOB</name>
<dbReference type="Proteomes" id="UP001220964">
    <property type="component" value="Unassembled WGS sequence"/>
</dbReference>
<dbReference type="InterPro" id="IPR014757">
    <property type="entry name" value="Tscrpt_reg_IclR_C"/>
</dbReference>
<dbReference type="Pfam" id="PF01614">
    <property type="entry name" value="IclR_C"/>
    <property type="match status" value="1"/>
</dbReference>
<keyword evidence="1" id="KW-0805">Transcription regulation</keyword>
<evidence type="ECO:0000259" key="5">
    <source>
        <dbReference type="PROSITE" id="PS51078"/>
    </source>
</evidence>
<dbReference type="InterPro" id="IPR036390">
    <property type="entry name" value="WH_DNA-bd_sf"/>
</dbReference>
<sequence length="265" mass="28012">MGTITKALEILGLFSRSRPAMGLGEVVKLTGRDKATVHRHLVELAQNGFLEQDRATRAYRLGPAILRLGGVREATYPLRSALRPVVKETAARVGELVHASVLQGDMLSPIVHADPLGHGTQVHFDEGEMLPLHATSSGLAVLAFSEPSFSDRVLSGDLERITAQTLTDPARLRALLEDVRRAGIAQMDRGFDDEVSSLGAPVFGAGGEVVGAVSVAVPTVRAAPGKLDAMRPALCAAVVQATRALGGQIPPEHSNKWAETPETAS</sequence>
<gene>
    <name evidence="6" type="ORF">P1J78_18360</name>
</gene>
<feature type="domain" description="HTH iclR-type" evidence="4">
    <location>
        <begin position="1"/>
        <end position="63"/>
    </location>
</feature>
<comment type="caution">
    <text evidence="6">The sequence shown here is derived from an EMBL/GenBank/DDBJ whole genome shotgun (WGS) entry which is preliminary data.</text>
</comment>